<evidence type="ECO:0008006" key="3">
    <source>
        <dbReference type="Google" id="ProtNLM"/>
    </source>
</evidence>
<proteinExistence type="predicted"/>
<reference evidence="2" key="1">
    <citation type="journal article" date="2019" name="Int. J. Syst. Evol. Microbiol.">
        <title>The Global Catalogue of Microorganisms (GCM) 10K type strain sequencing project: providing services to taxonomists for standard genome sequencing and annotation.</title>
        <authorList>
            <consortium name="The Broad Institute Genomics Platform"/>
            <consortium name="The Broad Institute Genome Sequencing Center for Infectious Disease"/>
            <person name="Wu L."/>
            <person name="Ma J."/>
        </authorList>
    </citation>
    <scope>NUCLEOTIDE SEQUENCE [LARGE SCALE GENOMIC DNA]</scope>
    <source>
        <strain evidence="2">CGMCC 1.12749</strain>
    </source>
</reference>
<organism evidence="1 2">
    <name type="scientific">Pontibacter amylolyticus</name>
    <dbReference type="NCBI Taxonomy" id="1424080"/>
    <lineage>
        <taxon>Bacteria</taxon>
        <taxon>Pseudomonadati</taxon>
        <taxon>Bacteroidota</taxon>
        <taxon>Cytophagia</taxon>
        <taxon>Cytophagales</taxon>
        <taxon>Hymenobacteraceae</taxon>
        <taxon>Pontibacter</taxon>
    </lineage>
</organism>
<dbReference type="RefSeq" id="WP_188501738.1">
    <property type="nucleotide sequence ID" value="NZ_BMFP01000004.1"/>
</dbReference>
<protein>
    <recommendedName>
        <fullName evidence="3">Lipoprotein</fullName>
    </recommendedName>
</protein>
<gene>
    <name evidence="1" type="ORF">GCM10011323_23950</name>
</gene>
<evidence type="ECO:0000313" key="2">
    <source>
        <dbReference type="Proteomes" id="UP000634043"/>
    </source>
</evidence>
<accession>A0ABQ1W8C9</accession>
<name>A0ABQ1W8C9_9BACT</name>
<keyword evidence="2" id="KW-1185">Reference proteome</keyword>
<comment type="caution">
    <text evidence="1">The sequence shown here is derived from an EMBL/GenBank/DDBJ whole genome shotgun (WGS) entry which is preliminary data.</text>
</comment>
<sequence>MGLQWRKKVTNHFKVLVWCSFLLFCSSCDSRSEEVILLSYNWFDSADKQLSSDTTTITLLENGAINTVEVSKGGQVLFTYKQVYDKDSGLYNFCDGVKVLTHSFYDSLSLYRYCKAKSPFLSEETILVDSKKYSSNGKNFVVFQYKEFNTMQAPFYSYYLDEIGFICYYDFESDIYLKPTYSTKHWDVVKDITQQLVSDSTFFARFILNKASPDFYRGSGYE</sequence>
<dbReference type="Proteomes" id="UP000634043">
    <property type="component" value="Unassembled WGS sequence"/>
</dbReference>
<dbReference type="EMBL" id="BMFP01000004">
    <property type="protein sequence ID" value="GGG19029.1"/>
    <property type="molecule type" value="Genomic_DNA"/>
</dbReference>
<evidence type="ECO:0000313" key="1">
    <source>
        <dbReference type="EMBL" id="GGG19029.1"/>
    </source>
</evidence>